<reference evidence="3 4" key="1">
    <citation type="submission" date="2016-11" db="EMBL/GenBank/DDBJ databases">
        <authorList>
            <person name="Jaros S."/>
            <person name="Januszkiewicz K."/>
            <person name="Wedrychowicz H."/>
        </authorList>
    </citation>
    <scope>NUCLEOTIDE SEQUENCE [LARGE SCALE GENOMIC DNA]</scope>
    <source>
        <strain evidence="3 4">CGMCC 1.6102</strain>
    </source>
</reference>
<dbReference type="InterPro" id="IPR008258">
    <property type="entry name" value="Transglycosylase_SLT_dom_1"/>
</dbReference>
<dbReference type="RefSeq" id="WP_073094376.1">
    <property type="nucleotide sequence ID" value="NZ_FRCY01000005.1"/>
</dbReference>
<dbReference type="EMBL" id="FRCY01000005">
    <property type="protein sequence ID" value="SHM99800.1"/>
    <property type="molecule type" value="Genomic_DNA"/>
</dbReference>
<dbReference type="InterPro" id="IPR023346">
    <property type="entry name" value="Lysozyme-like_dom_sf"/>
</dbReference>
<sequence length="526" mass="59435">MNKIVAGWLLILVFGLSEAWAQVPQVPQTIYFADMTLRLNAAARKEIQEYVDAQYSSQSHFQVKLDRVNLYMPVVERVLREEGVPEDFKFLVIQESSLIADAVSTSNAVGFWQFKKTSAEEVNLRVDREIDERKSIVAATRGAAAYLKKHYSYLNNWAITLVSYQMGLGGARNYYGGKYSGQRTMDIDRSTYWYLKKFLAHKIAYERQLNQMVSDGGYLHEYPVIGPTNLKKVASNLGVSEKHLIEYNKWAVRGTIPGDRTYVVTYILNGIVPERPVLADNSPVAKDEGLSPVKKNAQGYPQVTGNTNKARLPGQIRINGIKGILASGDSHSELAAQAEISVRKLRRTNDLKADDPIQTGKYYYTKRKKARAEVAEHIVQPGETLWGISQLYGIRLHSLMAKNRIYKDKQLLPGMVLRLRKYYKRNEPVSRVKLLPPAPKQATVKTRKPESPGNTRAPVRNTVLPENEAPEADSGPIFHQVQPGDTLYAISRKYMVSVQELKDWNNIGPDNILSVGQKLEIRKQIE</sequence>
<dbReference type="PANTHER" id="PTHR33734">
    <property type="entry name" value="LYSM DOMAIN-CONTAINING GPI-ANCHORED PROTEIN 2"/>
    <property type="match status" value="1"/>
</dbReference>
<dbReference type="Pfam" id="PF01464">
    <property type="entry name" value="SLT"/>
    <property type="match status" value="1"/>
</dbReference>
<evidence type="ECO:0000313" key="3">
    <source>
        <dbReference type="EMBL" id="SHM99800.1"/>
    </source>
</evidence>
<accession>A0A1M7N884</accession>
<evidence type="ECO:0000256" key="1">
    <source>
        <dbReference type="SAM" id="MobiDB-lite"/>
    </source>
</evidence>
<dbReference type="CDD" id="cd16894">
    <property type="entry name" value="MltD-like"/>
    <property type="match status" value="1"/>
</dbReference>
<dbReference type="Proteomes" id="UP000184513">
    <property type="component" value="Unassembled WGS sequence"/>
</dbReference>
<dbReference type="InterPro" id="IPR036779">
    <property type="entry name" value="LysM_dom_sf"/>
</dbReference>
<feature type="compositionally biased region" description="Polar residues" evidence="1">
    <location>
        <begin position="299"/>
        <end position="308"/>
    </location>
</feature>
<organism evidence="3 4">
    <name type="scientific">Cyclobacterium lianum</name>
    <dbReference type="NCBI Taxonomy" id="388280"/>
    <lineage>
        <taxon>Bacteria</taxon>
        <taxon>Pseudomonadati</taxon>
        <taxon>Bacteroidota</taxon>
        <taxon>Cytophagia</taxon>
        <taxon>Cytophagales</taxon>
        <taxon>Cyclobacteriaceae</taxon>
        <taxon>Cyclobacterium</taxon>
    </lineage>
</organism>
<feature type="region of interest" description="Disordered" evidence="1">
    <location>
        <begin position="438"/>
        <end position="478"/>
    </location>
</feature>
<dbReference type="AlphaFoldDB" id="A0A1M7N884"/>
<dbReference type="Gene3D" id="3.10.350.10">
    <property type="entry name" value="LysM domain"/>
    <property type="match status" value="2"/>
</dbReference>
<dbReference type="SUPFAM" id="SSF54106">
    <property type="entry name" value="LysM domain"/>
    <property type="match status" value="2"/>
</dbReference>
<evidence type="ECO:0000313" key="4">
    <source>
        <dbReference type="Proteomes" id="UP000184513"/>
    </source>
</evidence>
<evidence type="ECO:0000259" key="2">
    <source>
        <dbReference type="PROSITE" id="PS51782"/>
    </source>
</evidence>
<dbReference type="PANTHER" id="PTHR33734:SF22">
    <property type="entry name" value="MEMBRANE-BOUND LYTIC MUREIN TRANSGLYCOSYLASE D"/>
    <property type="match status" value="1"/>
</dbReference>
<keyword evidence="4" id="KW-1185">Reference proteome</keyword>
<dbReference type="SMART" id="SM00257">
    <property type="entry name" value="LysM"/>
    <property type="match status" value="3"/>
</dbReference>
<name>A0A1M7N884_9BACT</name>
<feature type="domain" description="LysM" evidence="2">
    <location>
        <begin position="477"/>
        <end position="521"/>
    </location>
</feature>
<proteinExistence type="predicted"/>
<feature type="region of interest" description="Disordered" evidence="1">
    <location>
        <begin position="283"/>
        <end position="308"/>
    </location>
</feature>
<dbReference type="OrthoDB" id="977752at2"/>
<dbReference type="CDD" id="cd00118">
    <property type="entry name" value="LysM"/>
    <property type="match status" value="2"/>
</dbReference>
<dbReference type="Pfam" id="PF01476">
    <property type="entry name" value="LysM"/>
    <property type="match status" value="3"/>
</dbReference>
<dbReference type="SUPFAM" id="SSF53955">
    <property type="entry name" value="Lysozyme-like"/>
    <property type="match status" value="1"/>
</dbReference>
<dbReference type="GO" id="GO:0008932">
    <property type="term" value="F:lytic endotransglycosylase activity"/>
    <property type="evidence" value="ECO:0007669"/>
    <property type="project" value="TreeGrafter"/>
</dbReference>
<dbReference type="Gene3D" id="1.10.530.10">
    <property type="match status" value="1"/>
</dbReference>
<gene>
    <name evidence="3" type="ORF">SAMN04488057_105127</name>
</gene>
<feature type="domain" description="LysM" evidence="2">
    <location>
        <begin position="321"/>
        <end position="365"/>
    </location>
</feature>
<protein>
    <submittedName>
        <fullName evidence="3">Membrane-bound lytic murein transglycosylase D</fullName>
    </submittedName>
</protein>
<dbReference type="InterPro" id="IPR018392">
    <property type="entry name" value="LysM"/>
</dbReference>
<dbReference type="STRING" id="388280.SAMN04488057_105127"/>
<dbReference type="PROSITE" id="PS51782">
    <property type="entry name" value="LYSM"/>
    <property type="match status" value="3"/>
</dbReference>
<feature type="domain" description="LysM" evidence="2">
    <location>
        <begin position="375"/>
        <end position="419"/>
    </location>
</feature>